<dbReference type="InterPro" id="IPR006626">
    <property type="entry name" value="PbH1"/>
</dbReference>
<dbReference type="AlphaFoldDB" id="A0A3D9RM07"/>
<accession>A0A3D9RM07</accession>
<dbReference type="EMBL" id="QTTQ01000011">
    <property type="protein sequence ID" value="REE80923.1"/>
    <property type="molecule type" value="Genomic_DNA"/>
</dbReference>
<protein>
    <submittedName>
        <fullName evidence="2">Nitrous oxidase accessory protein</fullName>
    </submittedName>
</protein>
<dbReference type="InterPro" id="IPR026464">
    <property type="entry name" value="NosD_copper_fam"/>
</dbReference>
<dbReference type="SMART" id="SM00710">
    <property type="entry name" value="PbH1"/>
    <property type="match status" value="9"/>
</dbReference>
<dbReference type="InterPro" id="IPR011050">
    <property type="entry name" value="Pectin_lyase_fold/virulence"/>
</dbReference>
<dbReference type="InterPro" id="IPR022441">
    <property type="entry name" value="Para_beta_helix_rpt-2"/>
</dbReference>
<dbReference type="SUPFAM" id="SSF51126">
    <property type="entry name" value="Pectin lyase-like"/>
    <property type="match status" value="1"/>
</dbReference>
<evidence type="ECO:0000313" key="3">
    <source>
        <dbReference type="Proteomes" id="UP000256429"/>
    </source>
</evidence>
<sequence>MKNNSLLFFLFFISFVQAKQIEVCESCSIKSIREALEIAENGDEVLIKTGLYKEHGLIVNKSVVLKGEKGAVIDGEEVGEIFTIEADNFTIRNLKIINVGSSYTVDYSAIKVVKAHDFIIEDCTFESVFFGILIEKSENGIIRNNKISSNRKSEASSGNGIHIWDGDNMEVYNNQLSGLRDGIYFEFVKNSIVYNNLSTNNLRYGLHFMFSNKNEYHHNEFRNNGAGVAVMFSKFISMHHNKFRLNWGSASYGLLLKEIYDAEIYNNLFEENTIGVNGEGCTRINYKNNTFLRNGWAIKIAGACYTNIFTNNDFMYNSLDLAYNSKVNDNKFENNYWSEYTGYDLDKNGIGDIPYRPVKLFSYIVNKTPEALVLLRSLFVDIINFSEKVSPVFTPDDLMDENPKMKRINDSI</sequence>
<reference evidence="2 3" key="1">
    <citation type="submission" date="2018-08" db="EMBL/GenBank/DDBJ databases">
        <title>Genomic Encyclopedia of Type Strains, Phase III (KMG-III): the genomes of soil and plant-associated and newly described type strains.</title>
        <authorList>
            <person name="Whitman W."/>
        </authorList>
    </citation>
    <scope>NUCLEOTIDE SEQUENCE [LARGE SCALE GENOMIC DNA]</scope>
    <source>
        <strain evidence="2 3">325-5</strain>
    </source>
</reference>
<dbReference type="InterPro" id="IPR012334">
    <property type="entry name" value="Pectin_lyas_fold"/>
</dbReference>
<dbReference type="RefSeq" id="WP_115881842.1">
    <property type="nucleotide sequence ID" value="NZ_QTTQ01000011.1"/>
</dbReference>
<dbReference type="InterPro" id="IPR007742">
    <property type="entry name" value="NosD_dom"/>
</dbReference>
<dbReference type="Proteomes" id="UP000256429">
    <property type="component" value="Unassembled WGS sequence"/>
</dbReference>
<proteinExistence type="predicted"/>
<dbReference type="Gene3D" id="2.160.20.10">
    <property type="entry name" value="Single-stranded right-handed beta-helix, Pectin lyase-like"/>
    <property type="match status" value="1"/>
</dbReference>
<feature type="domain" description="Periplasmic copper-binding protein NosD beta helix" evidence="1">
    <location>
        <begin position="44"/>
        <end position="152"/>
    </location>
</feature>
<gene>
    <name evidence="2" type="ORF">BX611_2582</name>
</gene>
<name>A0A3D9RM07_9FLAO</name>
<feature type="domain" description="Periplasmic copper-binding protein NosD beta helix" evidence="1">
    <location>
        <begin position="157"/>
        <end position="342"/>
    </location>
</feature>
<dbReference type="OrthoDB" id="9767990at2"/>
<dbReference type="NCBIfam" id="TIGR03804">
    <property type="entry name" value="para_beta_helix"/>
    <property type="match status" value="1"/>
</dbReference>
<evidence type="ECO:0000259" key="1">
    <source>
        <dbReference type="Pfam" id="PF05048"/>
    </source>
</evidence>
<comment type="caution">
    <text evidence="2">The sequence shown here is derived from an EMBL/GenBank/DDBJ whole genome shotgun (WGS) entry which is preliminary data.</text>
</comment>
<evidence type="ECO:0000313" key="2">
    <source>
        <dbReference type="EMBL" id="REE80923.1"/>
    </source>
</evidence>
<dbReference type="Pfam" id="PF05048">
    <property type="entry name" value="NosD"/>
    <property type="match status" value="2"/>
</dbReference>
<organism evidence="2 3">
    <name type="scientific">Lutibacter oceani</name>
    <dbReference type="NCBI Taxonomy" id="1853311"/>
    <lineage>
        <taxon>Bacteria</taxon>
        <taxon>Pseudomonadati</taxon>
        <taxon>Bacteroidota</taxon>
        <taxon>Flavobacteriia</taxon>
        <taxon>Flavobacteriales</taxon>
        <taxon>Flavobacteriaceae</taxon>
        <taxon>Lutibacter</taxon>
    </lineage>
</organism>
<dbReference type="NCBIfam" id="TIGR04247">
    <property type="entry name" value="NosD_copper_fam"/>
    <property type="match status" value="1"/>
</dbReference>
<keyword evidence="3" id="KW-1185">Reference proteome</keyword>